<feature type="domain" description="Protein kinase" evidence="1">
    <location>
        <begin position="204"/>
        <end position="500"/>
    </location>
</feature>
<comment type="caution">
    <text evidence="2">The sequence shown here is derived from an EMBL/GenBank/DDBJ whole genome shotgun (WGS) entry which is preliminary data.</text>
</comment>
<dbReference type="Gene3D" id="1.10.510.10">
    <property type="entry name" value="Transferase(Phosphotransferase) domain 1"/>
    <property type="match status" value="1"/>
</dbReference>
<dbReference type="PANTHER" id="PTHR45756">
    <property type="entry name" value="PALMITOYLTRANSFERASE"/>
    <property type="match status" value="1"/>
</dbReference>
<dbReference type="Proteomes" id="UP001470230">
    <property type="component" value="Unassembled WGS sequence"/>
</dbReference>
<dbReference type="PROSITE" id="PS50011">
    <property type="entry name" value="PROTEIN_KINASE_DOM"/>
    <property type="match status" value="1"/>
</dbReference>
<evidence type="ECO:0000313" key="2">
    <source>
        <dbReference type="EMBL" id="KAK8857734.1"/>
    </source>
</evidence>
<reference evidence="2 3" key="1">
    <citation type="submission" date="2024-04" db="EMBL/GenBank/DDBJ databases">
        <title>Tritrichomonas musculus Genome.</title>
        <authorList>
            <person name="Alves-Ferreira E."/>
            <person name="Grigg M."/>
            <person name="Lorenzi H."/>
            <person name="Galac M."/>
        </authorList>
    </citation>
    <scope>NUCLEOTIDE SEQUENCE [LARGE SCALE GENOMIC DNA]</scope>
    <source>
        <strain evidence="2 3">EAF2021</strain>
    </source>
</reference>
<protein>
    <recommendedName>
        <fullName evidence="1">Protein kinase domain-containing protein</fullName>
    </recommendedName>
</protein>
<gene>
    <name evidence="2" type="ORF">M9Y10_016142</name>
</gene>
<dbReference type="InterPro" id="IPR053215">
    <property type="entry name" value="TKL_Ser/Thr_kinase"/>
</dbReference>
<keyword evidence="3" id="KW-1185">Reference proteome</keyword>
<proteinExistence type="predicted"/>
<dbReference type="PANTHER" id="PTHR45756:SF1">
    <property type="entry name" value="PROTEIN KINASE DOMAIN CONTAINING PROTEIN"/>
    <property type="match status" value="1"/>
</dbReference>
<dbReference type="PROSITE" id="PS00108">
    <property type="entry name" value="PROTEIN_KINASE_ST"/>
    <property type="match status" value="1"/>
</dbReference>
<dbReference type="InterPro" id="IPR011009">
    <property type="entry name" value="Kinase-like_dom_sf"/>
</dbReference>
<dbReference type="SUPFAM" id="SSF56112">
    <property type="entry name" value="Protein kinase-like (PK-like)"/>
    <property type="match status" value="1"/>
</dbReference>
<evidence type="ECO:0000313" key="3">
    <source>
        <dbReference type="Proteomes" id="UP001470230"/>
    </source>
</evidence>
<evidence type="ECO:0000259" key="1">
    <source>
        <dbReference type="PROSITE" id="PS50011"/>
    </source>
</evidence>
<dbReference type="SMART" id="SM00220">
    <property type="entry name" value="S_TKc"/>
    <property type="match status" value="1"/>
</dbReference>
<sequence length="524" mass="61818">MASDSILYNINRLLGQISGIAAKISINYLSQNIQEAILHEEFFTIDYSKFGERIINESTISDEKKDKIREKFKNPPKIIKPPPKEVKEEKIIVKKVESPEYHDFLTYYLENKKQGQIKYSEITTVRDLLIKLQNETNQEYENEKLIPDFDDNYCVYLKCKKLDDDVVLKDYIDELETFPLFISNDPTKAYDYHLSKLLVNLDDYDIQDYLEYDGWSIFFKAIDKKRGKQVIISSLVDWRNIRRRDLYIIRGLNVSCSLEMEGIGKIVGFKYPLNFREIAEQGIRQVTYMKRNKKETVSLDGPLFVYDFCSDSFETFTQDIAKYLDKRGQEHDTINPTIRSKIIFGIASIMKTLHSKGIIYRDLKLENVCLDENNEPLLFGFYLAKYMTNSIEMSMAIGSPVCMAPELFLDGDETYDLSVDVFSYAIFLYKIFSNKIEFEDTRIRSSQQYMMKIGRGMRPRRPSEIPDHYWELIQKCWKHDPSERPTFEEIVNILKDDKYALEEYGMKTDLENLHEYQERIENQI</sequence>
<dbReference type="InterPro" id="IPR000719">
    <property type="entry name" value="Prot_kinase_dom"/>
</dbReference>
<name>A0ABR2I5F1_9EUKA</name>
<dbReference type="Pfam" id="PF00069">
    <property type="entry name" value="Pkinase"/>
    <property type="match status" value="1"/>
</dbReference>
<dbReference type="EMBL" id="JAPFFF010000020">
    <property type="protein sequence ID" value="KAK8857734.1"/>
    <property type="molecule type" value="Genomic_DNA"/>
</dbReference>
<dbReference type="InterPro" id="IPR008271">
    <property type="entry name" value="Ser/Thr_kinase_AS"/>
</dbReference>
<organism evidence="2 3">
    <name type="scientific">Tritrichomonas musculus</name>
    <dbReference type="NCBI Taxonomy" id="1915356"/>
    <lineage>
        <taxon>Eukaryota</taxon>
        <taxon>Metamonada</taxon>
        <taxon>Parabasalia</taxon>
        <taxon>Tritrichomonadida</taxon>
        <taxon>Tritrichomonadidae</taxon>
        <taxon>Tritrichomonas</taxon>
    </lineage>
</organism>
<accession>A0ABR2I5F1</accession>